<dbReference type="AlphaFoldDB" id="A0A7V3JA84"/>
<evidence type="ECO:0000313" key="1">
    <source>
        <dbReference type="EMBL" id="HFZ09211.1"/>
    </source>
</evidence>
<protein>
    <submittedName>
        <fullName evidence="1">Uncharacterized protein</fullName>
    </submittedName>
</protein>
<reference evidence="1" key="1">
    <citation type="journal article" date="2020" name="mSystems">
        <title>Genome- and Community-Level Interaction Insights into Carbon Utilization and Element Cycling Functions of Hydrothermarchaeota in Hydrothermal Sediment.</title>
        <authorList>
            <person name="Zhou Z."/>
            <person name="Liu Y."/>
            <person name="Xu W."/>
            <person name="Pan J."/>
            <person name="Luo Z.H."/>
            <person name="Li M."/>
        </authorList>
    </citation>
    <scope>NUCLEOTIDE SEQUENCE [LARGE SCALE GENOMIC DNA]</scope>
    <source>
        <strain evidence="1">SpSt-757</strain>
    </source>
</reference>
<accession>A0A7V3JA84</accession>
<dbReference type="EMBL" id="DTGG01000118">
    <property type="protein sequence ID" value="HFZ09211.1"/>
    <property type="molecule type" value="Genomic_DNA"/>
</dbReference>
<comment type="caution">
    <text evidence="1">The sequence shown here is derived from an EMBL/GenBank/DDBJ whole genome shotgun (WGS) entry which is preliminary data.</text>
</comment>
<organism evidence="1">
    <name type="scientific">candidate division CPR3 bacterium</name>
    <dbReference type="NCBI Taxonomy" id="2268181"/>
    <lineage>
        <taxon>Bacteria</taxon>
        <taxon>Bacteria division CPR3</taxon>
    </lineage>
</organism>
<proteinExistence type="predicted"/>
<name>A0A7V3JA84_UNCC3</name>
<gene>
    <name evidence="1" type="ORF">ENV41_03660</name>
</gene>
<sequence>MPTLGDLGFNAYGNRPMGQGSSLTSATKLDDLIENLSGSKLNVGVISSTDGRVTFDLENRRIIINDGTNDRILLGYQEGGF</sequence>